<keyword evidence="5" id="KW-1185">Reference proteome</keyword>
<evidence type="ECO:0000259" key="3">
    <source>
        <dbReference type="PROSITE" id="PS50011"/>
    </source>
</evidence>
<feature type="domain" description="Protein kinase" evidence="3">
    <location>
        <begin position="233"/>
        <end position="536"/>
    </location>
</feature>
<evidence type="ECO:0000256" key="1">
    <source>
        <dbReference type="SAM" id="MobiDB-lite"/>
    </source>
</evidence>
<proteinExistence type="predicted"/>
<dbReference type="VEuPathDB" id="ToxoDB:ENH_00034120"/>
<sequence length="545" mass="59799">MDETQNASVASARVKTDLDLRGVHPIADSHQMLGFRSKKHYLRWLYSFVAGLICFVLIRRNLAPRVNGSALVIAVADAEHISTNSGSLVSPSQDFGERVEPDDNSSPADDFEAPSPPVQLIEGVPGVPWASILLGGDSSTHTPDHDIWGVPSLEKFENALPPQLQRSKDAIAAWTAQFYASDNANESAEALQRMVAEAISNGTEDSLVGKTIGLRGIWPLNWSSSNRPQPHKIRIVKVVGVAGRALVVNAIDCKSRNSFSVHIPVISEDFIGSHGSEDALREVRRAADAAVEAQLQACGGVSAEQAASQKGIAVPLYTAEMQSLDELHLREGFYIFNRTELGEKVDGSLAQLRSEAPNVMTEARDYIASRLLHIVLKLEQSGVGHLKIDWSSFFLRGDGSFLLGNFGSASPFGVPTGNLFSSMSDYPEPSMILSSRRSGVTTEAGTNLWSLGVLLFQLYTGEEHPYAVVEGRTWTERRMQLARVMLEQKVRSDVLLPKLEASNVPDPWKKVILRLLEPCREFRISGTDIVREFPELIYAHPDQPR</sequence>
<reference evidence="4" key="2">
    <citation type="submission" date="2013-10" db="EMBL/GenBank/DDBJ databases">
        <authorList>
            <person name="Aslett M."/>
        </authorList>
    </citation>
    <scope>NUCLEOTIDE SEQUENCE [LARGE SCALE GENOMIC DNA]</scope>
    <source>
        <strain evidence="4">Houghton</strain>
    </source>
</reference>
<dbReference type="GeneID" id="25473576"/>
<dbReference type="Proteomes" id="UP000030754">
    <property type="component" value="Unassembled WGS sequence"/>
</dbReference>
<organism evidence="4 5">
    <name type="scientific">Eimeria necatrix</name>
    <dbReference type="NCBI Taxonomy" id="51315"/>
    <lineage>
        <taxon>Eukaryota</taxon>
        <taxon>Sar</taxon>
        <taxon>Alveolata</taxon>
        <taxon>Apicomplexa</taxon>
        <taxon>Conoidasida</taxon>
        <taxon>Coccidia</taxon>
        <taxon>Eucoccidiorida</taxon>
        <taxon>Eimeriorina</taxon>
        <taxon>Eimeriidae</taxon>
        <taxon>Eimeria</taxon>
    </lineage>
</organism>
<feature type="compositionally biased region" description="Polar residues" evidence="1">
    <location>
        <begin position="84"/>
        <end position="93"/>
    </location>
</feature>
<evidence type="ECO:0000256" key="2">
    <source>
        <dbReference type="SAM" id="Phobius"/>
    </source>
</evidence>
<keyword evidence="2" id="KW-1133">Transmembrane helix</keyword>
<name>U6MFQ6_9EIME</name>
<feature type="transmembrane region" description="Helical" evidence="2">
    <location>
        <begin position="41"/>
        <end position="58"/>
    </location>
</feature>
<dbReference type="Gene3D" id="1.10.510.10">
    <property type="entry name" value="Transferase(Phosphotransferase) domain 1"/>
    <property type="match status" value="1"/>
</dbReference>
<dbReference type="InterPro" id="IPR000719">
    <property type="entry name" value="Prot_kinase_dom"/>
</dbReference>
<keyword evidence="2" id="KW-0472">Membrane</keyword>
<keyword evidence="2" id="KW-0812">Transmembrane</keyword>
<feature type="region of interest" description="Disordered" evidence="1">
    <location>
        <begin position="84"/>
        <end position="114"/>
    </location>
</feature>
<dbReference type="SUPFAM" id="SSF56112">
    <property type="entry name" value="Protein kinase-like (PK-like)"/>
    <property type="match status" value="1"/>
</dbReference>
<evidence type="ECO:0000313" key="4">
    <source>
        <dbReference type="EMBL" id="CDJ63047.1"/>
    </source>
</evidence>
<dbReference type="OrthoDB" id="3256376at2759"/>
<accession>U6MFQ6</accession>
<dbReference type="InterPro" id="IPR011009">
    <property type="entry name" value="Kinase-like_dom_sf"/>
</dbReference>
<dbReference type="RefSeq" id="XP_013440409.1">
    <property type="nucleotide sequence ID" value="XM_013584955.1"/>
</dbReference>
<protein>
    <recommendedName>
        <fullName evidence="3">Protein kinase domain-containing protein</fullName>
    </recommendedName>
</protein>
<dbReference type="PROSITE" id="PS50011">
    <property type="entry name" value="PROTEIN_KINASE_DOM"/>
    <property type="match status" value="1"/>
</dbReference>
<dbReference type="GO" id="GO:0004672">
    <property type="term" value="F:protein kinase activity"/>
    <property type="evidence" value="ECO:0007669"/>
    <property type="project" value="InterPro"/>
</dbReference>
<gene>
    <name evidence="4" type="ORF">ENH_00034120</name>
</gene>
<evidence type="ECO:0000313" key="5">
    <source>
        <dbReference type="Proteomes" id="UP000030754"/>
    </source>
</evidence>
<dbReference type="GO" id="GO:0005524">
    <property type="term" value="F:ATP binding"/>
    <property type="evidence" value="ECO:0007669"/>
    <property type="project" value="InterPro"/>
</dbReference>
<dbReference type="EMBL" id="HG722695">
    <property type="protein sequence ID" value="CDJ63047.1"/>
    <property type="molecule type" value="Genomic_DNA"/>
</dbReference>
<dbReference type="AlphaFoldDB" id="U6MFQ6"/>
<reference evidence="4" key="1">
    <citation type="submission" date="2013-10" db="EMBL/GenBank/DDBJ databases">
        <title>Genomic analysis of the causative agents of coccidiosis in chickens.</title>
        <authorList>
            <person name="Reid A.J."/>
            <person name="Blake D."/>
            <person name="Billington K."/>
            <person name="Browne H."/>
            <person name="Dunn M."/>
            <person name="Hung S."/>
            <person name="Kawahara F."/>
            <person name="Miranda-Saavedra D."/>
            <person name="Mourier T."/>
            <person name="Nagra H."/>
            <person name="Otto T.D."/>
            <person name="Rawlings N."/>
            <person name="Sanchez A."/>
            <person name="Sanders M."/>
            <person name="Subramaniam C."/>
            <person name="Tay Y."/>
            <person name="Dear P."/>
            <person name="Doerig C."/>
            <person name="Gruber A."/>
            <person name="Parkinson J."/>
            <person name="Shirley M."/>
            <person name="Wan K.L."/>
            <person name="Berriman M."/>
            <person name="Tomley F."/>
            <person name="Pain A."/>
        </authorList>
    </citation>
    <scope>NUCLEOTIDE SEQUENCE [LARGE SCALE GENOMIC DNA]</scope>
    <source>
        <strain evidence="4">Houghton</strain>
    </source>
</reference>